<feature type="compositionally biased region" description="Polar residues" evidence="3">
    <location>
        <begin position="759"/>
        <end position="770"/>
    </location>
</feature>
<comment type="caution">
    <text evidence="4">The sequence shown here is derived from an EMBL/GenBank/DDBJ whole genome shotgun (WGS) entry which is preliminary data.</text>
</comment>
<dbReference type="Proteomes" id="UP001178507">
    <property type="component" value="Unassembled WGS sequence"/>
</dbReference>
<gene>
    <name evidence="4" type="ORF">EVOR1521_LOCUS24937</name>
</gene>
<sequence>MAETMLHKLQLQPDNPESTLVDAVLGFLRTHQAPGAGHAAAAGGAAESAAVQGASEVPRAVPRCIAEIVDSKRFGIKRIKHLQQNCANFKLWMSRQDAESQALMERAELRKVWQSQPRALPAASAKLGNIQLSQKAKTAGTIESTEESDDKGGVDALKEVNGEDVVNFGKAAFDMGKEARNSNVGDALKQLPGVVQQGASLCAQVAGALEAVSVTAGCGGVSLMASVASSALNGEDTAGAMDAGMQQLADKLRQTKEDIESQIMQSTAKLLNAVTTAEQHLSQNSQEKRQYLMEDVATFVTNLKSGRKMPDLYLDMQKMQHRFNKTGLENYLRDLKGAGVSPDQILTAAAAFLATRAKIMLLQGSAVRNTDEVKRAAADFQSDIEGMKKVLADFQDLRLTHTLADADDWILSVAWAPDGRLAVGGNDNKVRVYDEDLRLTHTLADAVMSVAWAPDGRLAAGGLDHKVRVYDEDLRLTRTLADADDWIISVAWAPDGRLAVGGNDNKVRVYDEDLRLTHTLADAVFEIHFVAWAPDGRLAAGGDDNKVRVYDEDLRLTHTLADADFAIHFVAWAPDGRLAAGGDDHKVRVYDEVEEETWNNSKAEASLDQNMLDLVDPYNKGVVRYAADSLQRAPSDHLRKGAELDRRPEARRRSGYLSIKVEVPAGAECDPHICAANVLQTKSRQRCMCNNKRSVSGVYAGGPHSKLIPNLGARFPTKNSSARQASADDAEDTVESQDSLQSLGAYPQQAQPKREVVSEATSQDSQLKANSSVAEGVSGGSEPHILTVPAEDSQLKANSSVAEGVSGGSEPHILTVPAEAIADALKSNKCAKEIILDDNRIGDQGAQ</sequence>
<dbReference type="Gene3D" id="2.130.10.10">
    <property type="entry name" value="YVTN repeat-like/Quinoprotein amine dehydrogenase"/>
    <property type="match status" value="1"/>
</dbReference>
<evidence type="ECO:0000256" key="2">
    <source>
        <dbReference type="ARBA" id="ARBA00022737"/>
    </source>
</evidence>
<evidence type="ECO:0000313" key="5">
    <source>
        <dbReference type="Proteomes" id="UP001178507"/>
    </source>
</evidence>
<reference evidence="4" key="1">
    <citation type="submission" date="2023-08" db="EMBL/GenBank/DDBJ databases">
        <authorList>
            <person name="Chen Y."/>
            <person name="Shah S."/>
            <person name="Dougan E. K."/>
            <person name="Thang M."/>
            <person name="Chan C."/>
        </authorList>
    </citation>
    <scope>NUCLEOTIDE SEQUENCE</scope>
</reference>
<keyword evidence="5" id="KW-1185">Reference proteome</keyword>
<keyword evidence="2" id="KW-0677">Repeat</keyword>
<evidence type="ECO:0000313" key="4">
    <source>
        <dbReference type="EMBL" id="CAJ1401899.1"/>
    </source>
</evidence>
<dbReference type="InterPro" id="IPR036322">
    <property type="entry name" value="WD40_repeat_dom_sf"/>
</dbReference>
<accession>A0AA36NDA8</accession>
<dbReference type="SUPFAM" id="SSF50978">
    <property type="entry name" value="WD40 repeat-like"/>
    <property type="match status" value="1"/>
</dbReference>
<feature type="compositionally biased region" description="Low complexity" evidence="3">
    <location>
        <begin position="771"/>
        <end position="782"/>
    </location>
</feature>
<organism evidence="4 5">
    <name type="scientific">Effrenium voratum</name>
    <dbReference type="NCBI Taxonomy" id="2562239"/>
    <lineage>
        <taxon>Eukaryota</taxon>
        <taxon>Sar</taxon>
        <taxon>Alveolata</taxon>
        <taxon>Dinophyceae</taxon>
        <taxon>Suessiales</taxon>
        <taxon>Symbiodiniaceae</taxon>
        <taxon>Effrenium</taxon>
    </lineage>
</organism>
<evidence type="ECO:0008006" key="6">
    <source>
        <dbReference type="Google" id="ProtNLM"/>
    </source>
</evidence>
<feature type="region of interest" description="Disordered" evidence="3">
    <location>
        <begin position="708"/>
        <end position="810"/>
    </location>
</feature>
<dbReference type="AlphaFoldDB" id="A0AA36NDA8"/>
<dbReference type="CDD" id="cd00200">
    <property type="entry name" value="WD40"/>
    <property type="match status" value="1"/>
</dbReference>
<name>A0AA36NDA8_9DINO</name>
<dbReference type="InterPro" id="IPR001680">
    <property type="entry name" value="WD40_rpt"/>
</dbReference>
<evidence type="ECO:0000256" key="3">
    <source>
        <dbReference type="SAM" id="MobiDB-lite"/>
    </source>
</evidence>
<dbReference type="PANTHER" id="PTHR19848">
    <property type="entry name" value="WD40 REPEAT PROTEIN"/>
    <property type="match status" value="1"/>
</dbReference>
<proteinExistence type="predicted"/>
<dbReference type="Pfam" id="PF00400">
    <property type="entry name" value="WD40"/>
    <property type="match status" value="5"/>
</dbReference>
<feature type="compositionally biased region" description="Low complexity" evidence="3">
    <location>
        <begin position="799"/>
        <end position="810"/>
    </location>
</feature>
<protein>
    <recommendedName>
        <fullName evidence="6">Anaphase-promoting complex subunit 4 WD40 domain-containing protein</fullName>
    </recommendedName>
</protein>
<keyword evidence="1" id="KW-0853">WD repeat</keyword>
<dbReference type="InterPro" id="IPR015943">
    <property type="entry name" value="WD40/YVTN_repeat-like_dom_sf"/>
</dbReference>
<evidence type="ECO:0000256" key="1">
    <source>
        <dbReference type="ARBA" id="ARBA00022574"/>
    </source>
</evidence>
<feature type="non-terminal residue" evidence="4">
    <location>
        <position position="1"/>
    </location>
</feature>
<dbReference type="EMBL" id="CAUJNA010003434">
    <property type="protein sequence ID" value="CAJ1401899.1"/>
    <property type="molecule type" value="Genomic_DNA"/>
</dbReference>
<dbReference type="SMART" id="SM00320">
    <property type="entry name" value="WD40"/>
    <property type="match status" value="5"/>
</dbReference>
<dbReference type="PANTHER" id="PTHR19848:SF8">
    <property type="entry name" value="F-BOX AND WD REPEAT DOMAIN CONTAINING 7"/>
    <property type="match status" value="1"/>
</dbReference>